<reference evidence="1" key="1">
    <citation type="submission" date="2018-06" db="EMBL/GenBank/DDBJ databases">
        <authorList>
            <person name="Zhirakovskaya E."/>
        </authorList>
    </citation>
    <scope>NUCLEOTIDE SEQUENCE</scope>
</reference>
<sequence>MMANDEPGTTATARQEDGFVEIVFSSVISPTAVEAQVDACRDETCECCTPAFRDKVDEIAMVLDDHSRVRIYGTISRDEVLQNMASCVPKLAESQ</sequence>
<accession>A0A3B0SNX2</accession>
<dbReference type="AlphaFoldDB" id="A0A3B0SNX2"/>
<name>A0A3B0SNX2_9ZZZZ</name>
<gene>
    <name evidence="1" type="ORF">MNBD_ACTINO02-94</name>
</gene>
<dbReference type="EMBL" id="UOEK01000387">
    <property type="protein sequence ID" value="VAW07178.1"/>
    <property type="molecule type" value="Genomic_DNA"/>
</dbReference>
<organism evidence="1">
    <name type="scientific">hydrothermal vent metagenome</name>
    <dbReference type="NCBI Taxonomy" id="652676"/>
    <lineage>
        <taxon>unclassified sequences</taxon>
        <taxon>metagenomes</taxon>
        <taxon>ecological metagenomes</taxon>
    </lineage>
</organism>
<proteinExistence type="predicted"/>
<protein>
    <submittedName>
        <fullName evidence="1">Uncharacterized protein</fullName>
    </submittedName>
</protein>
<evidence type="ECO:0000313" key="1">
    <source>
        <dbReference type="EMBL" id="VAW07178.1"/>
    </source>
</evidence>